<feature type="region of interest" description="Disordered" evidence="1">
    <location>
        <begin position="83"/>
        <end position="106"/>
    </location>
</feature>
<dbReference type="EMBL" id="JASMQC010000016">
    <property type="protein sequence ID" value="KAK1939168.1"/>
    <property type="molecule type" value="Genomic_DNA"/>
</dbReference>
<organism evidence="2 3">
    <name type="scientific">Phytophthora citrophthora</name>
    <dbReference type="NCBI Taxonomy" id="4793"/>
    <lineage>
        <taxon>Eukaryota</taxon>
        <taxon>Sar</taxon>
        <taxon>Stramenopiles</taxon>
        <taxon>Oomycota</taxon>
        <taxon>Peronosporomycetes</taxon>
        <taxon>Peronosporales</taxon>
        <taxon>Peronosporaceae</taxon>
        <taxon>Phytophthora</taxon>
    </lineage>
</organism>
<evidence type="ECO:0000313" key="3">
    <source>
        <dbReference type="Proteomes" id="UP001259832"/>
    </source>
</evidence>
<dbReference type="AlphaFoldDB" id="A0AAD9GJ96"/>
<accession>A0AAD9GJ96</accession>
<name>A0AAD9GJ96_9STRA</name>
<keyword evidence="3" id="KW-1185">Reference proteome</keyword>
<gene>
    <name evidence="2" type="ORF">P3T76_008552</name>
</gene>
<comment type="caution">
    <text evidence="2">The sequence shown here is derived from an EMBL/GenBank/DDBJ whole genome shotgun (WGS) entry which is preliminary data.</text>
</comment>
<evidence type="ECO:0000256" key="1">
    <source>
        <dbReference type="SAM" id="MobiDB-lite"/>
    </source>
</evidence>
<evidence type="ECO:0000313" key="2">
    <source>
        <dbReference type="EMBL" id="KAK1939168.1"/>
    </source>
</evidence>
<reference evidence="2" key="1">
    <citation type="submission" date="2023-08" db="EMBL/GenBank/DDBJ databases">
        <title>Reference Genome Resource for the Citrus Pathogen Phytophthora citrophthora.</title>
        <authorList>
            <person name="Moller H."/>
            <person name="Coetzee B."/>
            <person name="Rose L.J."/>
            <person name="Van Niekerk J.M."/>
        </authorList>
    </citation>
    <scope>NUCLEOTIDE SEQUENCE</scope>
    <source>
        <strain evidence="2">STE-U-9442</strain>
    </source>
</reference>
<dbReference type="Proteomes" id="UP001259832">
    <property type="component" value="Unassembled WGS sequence"/>
</dbReference>
<proteinExistence type="predicted"/>
<sequence>MFQGFVEISGYESLKIETGQIFQLVKSFRVCRYHLGIDWYTTNADVVAVVAPPLTVLFNWWFTEGCFPPSFLDADKVCLVKGGNPQDSLNYQPLSSREPTTRSSRE</sequence>
<feature type="compositionally biased region" description="Polar residues" evidence="1">
    <location>
        <begin position="85"/>
        <end position="94"/>
    </location>
</feature>
<protein>
    <submittedName>
        <fullName evidence="2">Uncharacterized protein</fullName>
    </submittedName>
</protein>